<reference evidence="1 2" key="1">
    <citation type="journal article" date="2024" name="Proc. Natl. Acad. Sci. U.S.A.">
        <title>The genetic regulatory architecture and epigenomic basis for age-related changes in rattlesnake venom.</title>
        <authorList>
            <person name="Hogan M.P."/>
            <person name="Holding M.L."/>
            <person name="Nystrom G.S."/>
            <person name="Colston T.J."/>
            <person name="Bartlett D.A."/>
            <person name="Mason A.J."/>
            <person name="Ellsworth S.A."/>
            <person name="Rautsaw R.M."/>
            <person name="Lawrence K.C."/>
            <person name="Strickland J.L."/>
            <person name="He B."/>
            <person name="Fraser P."/>
            <person name="Margres M.J."/>
            <person name="Gilbert D.M."/>
            <person name="Gibbs H.L."/>
            <person name="Parkinson C.L."/>
            <person name="Rokyta D.R."/>
        </authorList>
    </citation>
    <scope>NUCLEOTIDE SEQUENCE [LARGE SCALE GENOMIC DNA]</scope>
    <source>
        <strain evidence="1">DRR0105</strain>
    </source>
</reference>
<feature type="non-terminal residue" evidence="1">
    <location>
        <position position="144"/>
    </location>
</feature>
<organism evidence="1 2">
    <name type="scientific">Crotalus adamanteus</name>
    <name type="common">Eastern diamondback rattlesnake</name>
    <dbReference type="NCBI Taxonomy" id="8729"/>
    <lineage>
        <taxon>Eukaryota</taxon>
        <taxon>Metazoa</taxon>
        <taxon>Chordata</taxon>
        <taxon>Craniata</taxon>
        <taxon>Vertebrata</taxon>
        <taxon>Euteleostomi</taxon>
        <taxon>Lepidosauria</taxon>
        <taxon>Squamata</taxon>
        <taxon>Bifurcata</taxon>
        <taxon>Unidentata</taxon>
        <taxon>Episquamata</taxon>
        <taxon>Toxicofera</taxon>
        <taxon>Serpentes</taxon>
        <taxon>Colubroidea</taxon>
        <taxon>Viperidae</taxon>
        <taxon>Crotalinae</taxon>
        <taxon>Crotalus</taxon>
    </lineage>
</organism>
<dbReference type="AlphaFoldDB" id="A0AAW1BK41"/>
<dbReference type="Proteomes" id="UP001474421">
    <property type="component" value="Unassembled WGS sequence"/>
</dbReference>
<comment type="caution">
    <text evidence="1">The sequence shown here is derived from an EMBL/GenBank/DDBJ whole genome shotgun (WGS) entry which is preliminary data.</text>
</comment>
<accession>A0AAW1BK41</accession>
<proteinExistence type="predicted"/>
<dbReference type="EMBL" id="JAOTOJ010000004">
    <property type="protein sequence ID" value="KAK9402515.1"/>
    <property type="molecule type" value="Genomic_DNA"/>
</dbReference>
<name>A0AAW1BK41_CROAD</name>
<protein>
    <submittedName>
        <fullName evidence="1">Deuterosome protein 1</fullName>
    </submittedName>
</protein>
<evidence type="ECO:0000313" key="1">
    <source>
        <dbReference type="EMBL" id="KAK9402515.1"/>
    </source>
</evidence>
<evidence type="ECO:0000313" key="2">
    <source>
        <dbReference type="Proteomes" id="UP001474421"/>
    </source>
</evidence>
<keyword evidence="2" id="KW-1185">Reference proteome</keyword>
<gene>
    <name evidence="1" type="ORF">NXF25_010871</name>
</gene>
<sequence length="144" mass="16019">MENSSLTEELHQKEITIATIVKNAAVLEKQTVDLSKKEHKTCLDPADMLEYKNGRLHKELLKLPRDTDMPSLVNAIAYFGANHAKPASLKMQAKEEKSVQNSAQSALYEHWGCCRTHVPGWHGLQDVITLGSNGTSPPERSSRV</sequence>